<evidence type="ECO:0000313" key="1">
    <source>
        <dbReference type="EMBL" id="PBB06916.1"/>
    </source>
</evidence>
<dbReference type="RefSeq" id="WP_095820832.1">
    <property type="nucleotide sequence ID" value="NZ_NSGH01000001.1"/>
</dbReference>
<keyword evidence="2" id="KW-1185">Reference proteome</keyword>
<dbReference type="Proteomes" id="UP000217561">
    <property type="component" value="Unassembled WGS sequence"/>
</dbReference>
<sequence>MKKALIYYRSPKDQSNEQVIKYIEDSLPSLEKNFSIQGIYIDDSDSREEFENLIQLDLSFLDILILNRHLSDEFDEILLKEISRRESFKIVYLSEFEV</sequence>
<dbReference type="EMBL" id="NSGH01000001">
    <property type="protein sequence ID" value="PBB06916.1"/>
    <property type="molecule type" value="Genomic_DNA"/>
</dbReference>
<comment type="caution">
    <text evidence="1">The sequence shown here is derived from an EMBL/GenBank/DDBJ whole genome shotgun (WGS) entry which is preliminary data.</text>
</comment>
<organism evidence="1 2">
    <name type="scientific">Salimicrobium humidisoli</name>
    <dbReference type="NCBI Taxonomy" id="2029857"/>
    <lineage>
        <taxon>Bacteria</taxon>
        <taxon>Bacillati</taxon>
        <taxon>Bacillota</taxon>
        <taxon>Bacilli</taxon>
        <taxon>Bacillales</taxon>
        <taxon>Bacillaceae</taxon>
        <taxon>Salimicrobium</taxon>
    </lineage>
</organism>
<reference evidence="1 2" key="1">
    <citation type="submission" date="2017-08" db="EMBL/GenBank/DDBJ databases">
        <title>Salimicrobium alkalisoli sp. nov., isolated from saline alkaline soil.</title>
        <authorList>
            <person name="Zhang G."/>
            <person name="Xiong Q."/>
        </authorList>
    </citation>
    <scope>NUCLEOTIDE SEQUENCE [LARGE SCALE GENOMIC DNA]</scope>
    <source>
        <strain evidence="1 2">WN024</strain>
    </source>
</reference>
<accession>A0ABX4HUK0</accession>
<protein>
    <submittedName>
        <fullName evidence="1">Uncharacterized protein</fullName>
    </submittedName>
</protein>
<name>A0ABX4HUK0_9BACI</name>
<gene>
    <name evidence="1" type="ORF">CKW00_00200</name>
</gene>
<evidence type="ECO:0000313" key="2">
    <source>
        <dbReference type="Proteomes" id="UP000217561"/>
    </source>
</evidence>
<proteinExistence type="predicted"/>